<keyword evidence="1" id="KW-0472">Membrane</keyword>
<comment type="caution">
    <text evidence="2">The sequence shown here is derived from an EMBL/GenBank/DDBJ whole genome shotgun (WGS) entry which is preliminary data.</text>
</comment>
<protein>
    <submittedName>
        <fullName evidence="2">Uncharacterized protein</fullName>
    </submittedName>
</protein>
<keyword evidence="3" id="KW-1185">Reference proteome</keyword>
<evidence type="ECO:0000313" key="3">
    <source>
        <dbReference type="Proteomes" id="UP000028705"/>
    </source>
</evidence>
<proteinExistence type="predicted"/>
<dbReference type="STRING" id="445961.IW15_06780"/>
<dbReference type="Proteomes" id="UP000028705">
    <property type="component" value="Unassembled WGS sequence"/>
</dbReference>
<accession>A0A086A9X5</accession>
<dbReference type="AlphaFoldDB" id="A0A086A9X5"/>
<dbReference type="eggNOG" id="ENOG5030ZV6">
    <property type="taxonomic scope" value="Bacteria"/>
</dbReference>
<feature type="transmembrane region" description="Helical" evidence="1">
    <location>
        <begin position="58"/>
        <end position="76"/>
    </location>
</feature>
<dbReference type="RefSeq" id="WP_034710129.1">
    <property type="nucleotide sequence ID" value="NZ_JPRH01000002.1"/>
</dbReference>
<organism evidence="2 3">
    <name type="scientific">Chryseobacterium soli</name>
    <dbReference type="NCBI Taxonomy" id="445961"/>
    <lineage>
        <taxon>Bacteria</taxon>
        <taxon>Pseudomonadati</taxon>
        <taxon>Bacteroidota</taxon>
        <taxon>Flavobacteriia</taxon>
        <taxon>Flavobacteriales</taxon>
        <taxon>Weeksellaceae</taxon>
        <taxon>Chryseobacterium group</taxon>
        <taxon>Chryseobacterium</taxon>
    </lineage>
</organism>
<keyword evidence="1" id="KW-0812">Transmembrane</keyword>
<keyword evidence="1" id="KW-1133">Transmembrane helix</keyword>
<evidence type="ECO:0000313" key="2">
    <source>
        <dbReference type="EMBL" id="KFF13489.1"/>
    </source>
</evidence>
<reference evidence="2 3" key="1">
    <citation type="submission" date="2014-07" db="EMBL/GenBank/DDBJ databases">
        <title>Genome of Chryseobacterium soli DSM 19298.</title>
        <authorList>
            <person name="Stropko S.J."/>
            <person name="Pipes S.E."/>
            <person name="Newman J."/>
        </authorList>
    </citation>
    <scope>NUCLEOTIDE SEQUENCE [LARGE SCALE GENOMIC DNA]</scope>
    <source>
        <strain evidence="2 3">DSM 19298</strain>
    </source>
</reference>
<evidence type="ECO:0000256" key="1">
    <source>
        <dbReference type="SAM" id="Phobius"/>
    </source>
</evidence>
<dbReference type="EMBL" id="JPRH01000002">
    <property type="protein sequence ID" value="KFF13489.1"/>
    <property type="molecule type" value="Genomic_DNA"/>
</dbReference>
<feature type="transmembrane region" description="Helical" evidence="1">
    <location>
        <begin position="28"/>
        <end position="46"/>
    </location>
</feature>
<gene>
    <name evidence="2" type="ORF">IW15_06780</name>
</gene>
<sequence length="190" mass="22090">MKNLEITESIKYRKLVFDENYLDKLDTFTIYLAFISLIVISVILFGEITPSKNNSLEYIILISVISFSLYGLYCKATEKRLKKIKFSIHKEDAKQRILEYGKKYNYRISKISNNLIFFNEPTDVYNSGHHEMTTIIFFKGDAILYTLIKEGAKINAPVLLSQHLTRLDFKKTLNKTKNTNTGYFSSLFHG</sequence>
<name>A0A086A9X5_9FLAO</name>
<dbReference type="OrthoDB" id="1248589at2"/>